<organism evidence="1 2">
    <name type="scientific">Eshraghiella crossota DSM 2876</name>
    <dbReference type="NCBI Taxonomy" id="511680"/>
    <lineage>
        <taxon>Bacteria</taxon>
        <taxon>Bacillati</taxon>
        <taxon>Bacillota</taxon>
        <taxon>Clostridia</taxon>
        <taxon>Lachnospirales</taxon>
        <taxon>Lachnospiraceae</taxon>
        <taxon>Eshraghiella</taxon>
    </lineage>
</organism>
<sequence>MDEKKLRLLNDFQKLSEGKSSEDMIPLVLAFMEKAKKENITFSKDEISVLFEEARKGMSS</sequence>
<name>D4S0H1_9FIRM</name>
<accession>D4S0H1</accession>
<comment type="caution">
    <text evidence="1">The sequence shown here is derived from an EMBL/GenBank/DDBJ whole genome shotgun (WGS) entry which is preliminary data.</text>
</comment>
<keyword evidence="2" id="KW-1185">Reference proteome</keyword>
<dbReference type="GeneID" id="98918184"/>
<dbReference type="RefSeq" id="WP_005603269.1">
    <property type="nucleotide sequence ID" value="NZ_GG663524.1"/>
</dbReference>
<dbReference type="Proteomes" id="UP000006238">
    <property type="component" value="Unassembled WGS sequence"/>
</dbReference>
<gene>
    <name evidence="1" type="ORF">BUTYVIB_01590</name>
</gene>
<evidence type="ECO:0000313" key="1">
    <source>
        <dbReference type="EMBL" id="EFF68319.1"/>
    </source>
</evidence>
<dbReference type="HOGENOM" id="CLU_2932517_0_0_9"/>
<dbReference type="STRING" id="45851.BHV86_09810"/>
<dbReference type="EMBL" id="ABWN01000030">
    <property type="protein sequence ID" value="EFF68319.1"/>
    <property type="molecule type" value="Genomic_DNA"/>
</dbReference>
<reference evidence="1 2" key="1">
    <citation type="submission" date="2010-02" db="EMBL/GenBank/DDBJ databases">
        <authorList>
            <person name="Weinstock G."/>
            <person name="Sodergren E."/>
            <person name="Clifton S."/>
            <person name="Fulton L."/>
            <person name="Fulton B."/>
            <person name="Courtney L."/>
            <person name="Fronick C."/>
            <person name="Harrison M."/>
            <person name="Strong C."/>
            <person name="Farmer C."/>
            <person name="Delahaunty K."/>
            <person name="Markovic C."/>
            <person name="Hall O."/>
            <person name="Minx P."/>
            <person name="Tomlinson C."/>
            <person name="Mitreva M."/>
            <person name="Nelson J."/>
            <person name="Hou S."/>
            <person name="Wollam A."/>
            <person name="Pepin K.H."/>
            <person name="Johnson M."/>
            <person name="Bhonagiri V."/>
            <person name="Zhang X."/>
            <person name="Suruliraj S."/>
            <person name="Warren W."/>
            <person name="Chinwalla A."/>
            <person name="Mardis E.R."/>
            <person name="Wilson R.K."/>
        </authorList>
    </citation>
    <scope>NUCLEOTIDE SEQUENCE [LARGE SCALE GENOMIC DNA]</scope>
    <source>
        <strain evidence="1 2">DSM 2876</strain>
    </source>
</reference>
<evidence type="ECO:0000313" key="2">
    <source>
        <dbReference type="Proteomes" id="UP000006238"/>
    </source>
</evidence>
<proteinExistence type="predicted"/>
<dbReference type="AlphaFoldDB" id="D4S0H1"/>
<protein>
    <submittedName>
        <fullName evidence="1">Uncharacterized protein</fullName>
    </submittedName>
</protein>